<proteinExistence type="predicted"/>
<reference evidence="1 2" key="1">
    <citation type="submission" date="2022-02" db="EMBL/GenBank/DDBJ databases">
        <title>Comparative genomics of the first Antarctic Pseudomonas spp. capable of biotransforming 2,4,6-Trinitrotoluene.</title>
        <authorList>
            <person name="Cabrera M.A."/>
            <person name="Marquez S.L."/>
            <person name="Perez-Donoso J.M."/>
        </authorList>
    </citation>
    <scope>NUCLEOTIDE SEQUENCE [LARGE SCALE GENOMIC DNA]</scope>
    <source>
        <strain evidence="1 2">TNT19</strain>
    </source>
</reference>
<sequence length="119" mass="13423">MEVRVFFWAPIQIQGFGLGFHKNPRKRVFAFLASTNLYSASISPLEAARGCDLLILIVDGAEVAEDQKITAFGSSLYLDYRSIPPFSCTGIPTRKAHMRNNIVYHCFKFLQCDSEEPCE</sequence>
<evidence type="ECO:0000313" key="1">
    <source>
        <dbReference type="EMBL" id="MCK1793420.1"/>
    </source>
</evidence>
<name>A0ABT0F610_9PSED</name>
<dbReference type="Proteomes" id="UP001299876">
    <property type="component" value="Unassembled WGS sequence"/>
</dbReference>
<accession>A0ABT0F610</accession>
<protein>
    <submittedName>
        <fullName evidence="1">Uncharacterized protein</fullName>
    </submittedName>
</protein>
<keyword evidence="2" id="KW-1185">Reference proteome</keyword>
<dbReference type="EMBL" id="JAKNRW010000034">
    <property type="protein sequence ID" value="MCK1793420.1"/>
    <property type="molecule type" value="Genomic_DNA"/>
</dbReference>
<dbReference type="RefSeq" id="WP_247293574.1">
    <property type="nucleotide sequence ID" value="NZ_JAKNRW010000034.1"/>
</dbReference>
<evidence type="ECO:0000313" key="2">
    <source>
        <dbReference type="Proteomes" id="UP001299876"/>
    </source>
</evidence>
<gene>
    <name evidence="1" type="ORF">L9059_25260</name>
</gene>
<comment type="caution">
    <text evidence="1">The sequence shown here is derived from an EMBL/GenBank/DDBJ whole genome shotgun (WGS) entry which is preliminary data.</text>
</comment>
<organism evidence="1 2">
    <name type="scientific">Pseudomonas violetae</name>
    <dbReference type="NCBI Taxonomy" id="2915813"/>
    <lineage>
        <taxon>Bacteria</taxon>
        <taxon>Pseudomonadati</taxon>
        <taxon>Pseudomonadota</taxon>
        <taxon>Gammaproteobacteria</taxon>
        <taxon>Pseudomonadales</taxon>
        <taxon>Pseudomonadaceae</taxon>
        <taxon>Pseudomonas</taxon>
    </lineage>
</organism>